<evidence type="ECO:0000313" key="2">
    <source>
        <dbReference type="EMBL" id="ONI58443.1"/>
    </source>
</evidence>
<name>A0A1V2N6W6_9HYPH</name>
<dbReference type="AlphaFoldDB" id="A0A1V2N6W6"/>
<comment type="caution">
    <text evidence="2">The sequence shown here is derived from an EMBL/GenBank/DDBJ whole genome shotgun (WGS) entry which is preliminary data.</text>
</comment>
<organism evidence="2 3">
    <name type="scientific">Candidatus Liberibacter solanacearum</name>
    <dbReference type="NCBI Taxonomy" id="556287"/>
    <lineage>
        <taxon>Bacteria</taxon>
        <taxon>Pseudomonadati</taxon>
        <taxon>Pseudomonadota</taxon>
        <taxon>Alphaproteobacteria</taxon>
        <taxon>Hyphomicrobiales</taxon>
        <taxon>Rhizobiaceae</taxon>
        <taxon>Liberibacter</taxon>
    </lineage>
</organism>
<dbReference type="CDD" id="cd00085">
    <property type="entry name" value="HNHc"/>
    <property type="match status" value="1"/>
</dbReference>
<dbReference type="PANTHER" id="PTHR39639:SF1">
    <property type="entry name" value="DUF262 DOMAIN-CONTAINING PROTEIN"/>
    <property type="match status" value="1"/>
</dbReference>
<evidence type="ECO:0000313" key="3">
    <source>
        <dbReference type="Proteomes" id="UP000189542"/>
    </source>
</evidence>
<keyword evidence="2" id="KW-0540">Nuclease</keyword>
<dbReference type="EMBL" id="LVWB01000015">
    <property type="protein sequence ID" value="ONI58443.1"/>
    <property type="molecule type" value="Genomic_DNA"/>
</dbReference>
<feature type="domain" description="C2H2-type" evidence="1">
    <location>
        <begin position="316"/>
        <end position="337"/>
    </location>
</feature>
<dbReference type="PANTHER" id="PTHR39639">
    <property type="entry name" value="CHROMOSOME 16, WHOLE GENOME SHOTGUN SEQUENCE"/>
    <property type="match status" value="1"/>
</dbReference>
<gene>
    <name evidence="2" type="ORF">AYO25_05250</name>
</gene>
<dbReference type="InterPro" id="IPR002711">
    <property type="entry name" value="HNH"/>
</dbReference>
<keyword evidence="2" id="KW-0378">Hydrolase</keyword>
<dbReference type="Pfam" id="PF01844">
    <property type="entry name" value="HNH"/>
    <property type="match status" value="1"/>
</dbReference>
<dbReference type="PROSITE" id="PS00028">
    <property type="entry name" value="ZINC_FINGER_C2H2_1"/>
    <property type="match status" value="1"/>
</dbReference>
<accession>A0A1V2N6W6</accession>
<proteinExistence type="predicted"/>
<protein>
    <submittedName>
        <fullName evidence="2">HNH endonuclease</fullName>
    </submittedName>
</protein>
<dbReference type="InterPro" id="IPR003615">
    <property type="entry name" value="HNH_nuc"/>
</dbReference>
<dbReference type="RefSeq" id="WP_076969233.1">
    <property type="nucleotide sequence ID" value="NZ_LVWB01000015.1"/>
</dbReference>
<dbReference type="Proteomes" id="UP000189542">
    <property type="component" value="Unassembled WGS sequence"/>
</dbReference>
<evidence type="ECO:0000259" key="1">
    <source>
        <dbReference type="PROSITE" id="PS00028"/>
    </source>
</evidence>
<reference evidence="2 3" key="1">
    <citation type="journal article" date="2017" name="PLoS ONE">
        <title>Genomic sequence of 'Candidatus Liberibacter solanacearum' haplotype C and its comparison with haplotype A and B genomes.</title>
        <authorList>
            <person name="Wang J."/>
            <person name="Haapalainen M."/>
            <person name="Schott T."/>
            <person name="Thompson S.M."/>
            <person name="Smith G.R."/>
            <person name="Nissinen A.I."/>
            <person name="Pirhonen M."/>
        </authorList>
    </citation>
    <scope>NUCLEOTIDE SEQUENCE [LARGE SCALE GENOMIC DNA]</scope>
    <source>
        <strain evidence="2 3">FIN111</strain>
    </source>
</reference>
<dbReference type="Pfam" id="PF03235">
    <property type="entry name" value="GmrSD_N"/>
    <property type="match status" value="1"/>
</dbReference>
<dbReference type="Gene3D" id="1.10.30.50">
    <property type="match status" value="1"/>
</dbReference>
<keyword evidence="2" id="KW-0255">Endonuclease</keyword>
<dbReference type="SMART" id="SM00507">
    <property type="entry name" value="HNHc"/>
    <property type="match status" value="1"/>
</dbReference>
<sequence length="361" mass="43199">MDIQLQEITIRDLFDSYTDNEEKGVLGYGKKLDIRPPYQREFIYKDEQRKAVIDTIINSFPLNIMYWAKKEDGTFELMDSQQRTVAICQYLNNIFSYDSLYYDNQQKDIKEKILNYKLMVYICEGTDSEKLKWFKTINTAGEKLTDQELRNAIYSGRWVTDAKRYFSKTNCVAYKKGHRYLKGSPIRQDYLETVIRWISGDGKIEDYMGKHQNHHQALPLWEYFEKVITWVECTFTKYRKEMEGIEWGLLYNRFKDNKLNPKEIENEIQKLLLDDDVTSNKGIYQYILTRKEKYLNLRSFTESQRRQVYEKQKGICFMCKEEFSLDQMEADHKTPWHKGGKTSVKNCQMLCKECNRHKSGK</sequence>
<dbReference type="InterPro" id="IPR013087">
    <property type="entry name" value="Znf_C2H2_type"/>
</dbReference>
<dbReference type="GO" id="GO:0008270">
    <property type="term" value="F:zinc ion binding"/>
    <property type="evidence" value="ECO:0007669"/>
    <property type="project" value="InterPro"/>
</dbReference>
<dbReference type="GO" id="GO:0004519">
    <property type="term" value="F:endonuclease activity"/>
    <property type="evidence" value="ECO:0007669"/>
    <property type="project" value="UniProtKB-KW"/>
</dbReference>
<dbReference type="OrthoDB" id="9798761at2"/>
<dbReference type="GO" id="GO:0003676">
    <property type="term" value="F:nucleic acid binding"/>
    <property type="evidence" value="ECO:0007669"/>
    <property type="project" value="InterPro"/>
</dbReference>
<dbReference type="InterPro" id="IPR004919">
    <property type="entry name" value="GmrSD_N"/>
</dbReference>